<dbReference type="OrthoDB" id="67516at2759"/>
<accession>W8C8T4</accession>
<evidence type="ECO:0000256" key="1">
    <source>
        <dbReference type="SAM" id="MobiDB-lite"/>
    </source>
</evidence>
<sequence length="124" mass="13807">MIETSLPDNNKMHLTSDISALHQRSASITSTLHQPSVKVNPLPTNMRDEPQLQYFDLDVANPPTVNRQSIGCNLTKQDSNKPDLLSKGPPTSGVVYNSVDFLKTEAFKRIREERKKESEGVGSK</sequence>
<protein>
    <submittedName>
        <fullName evidence="2">Protein daughter of sevenless</fullName>
    </submittedName>
</protein>
<proteinExistence type="evidence at transcript level"/>
<feature type="region of interest" description="Disordered" evidence="1">
    <location>
        <begin position="28"/>
        <end position="47"/>
    </location>
</feature>
<gene>
    <name evidence="2" type="primary">DOS</name>
</gene>
<evidence type="ECO:0000313" key="2">
    <source>
        <dbReference type="EMBL" id="JAC03792.1"/>
    </source>
</evidence>
<organism evidence="2">
    <name type="scientific">Ceratitis capitata</name>
    <name type="common">Mediterranean fruit fly</name>
    <name type="synonym">Tephritis capitata</name>
    <dbReference type="NCBI Taxonomy" id="7213"/>
    <lineage>
        <taxon>Eukaryota</taxon>
        <taxon>Metazoa</taxon>
        <taxon>Ecdysozoa</taxon>
        <taxon>Arthropoda</taxon>
        <taxon>Hexapoda</taxon>
        <taxon>Insecta</taxon>
        <taxon>Pterygota</taxon>
        <taxon>Neoptera</taxon>
        <taxon>Endopterygota</taxon>
        <taxon>Diptera</taxon>
        <taxon>Brachycera</taxon>
        <taxon>Muscomorpha</taxon>
        <taxon>Tephritoidea</taxon>
        <taxon>Tephritidae</taxon>
        <taxon>Ceratitis</taxon>
        <taxon>Ceratitis</taxon>
    </lineage>
</organism>
<feature type="region of interest" description="Disordered" evidence="1">
    <location>
        <begin position="71"/>
        <end position="91"/>
    </location>
</feature>
<reference evidence="2" key="2">
    <citation type="journal article" date="2014" name="BMC Genomics">
        <title>A genomic perspective to assessing quality of mass-reared SIT flies used in Mediterranean fruit fly (Ceratitis capitata) eradication in California.</title>
        <authorList>
            <person name="Calla B."/>
            <person name="Hall B."/>
            <person name="Hou S."/>
            <person name="Geib S.M."/>
        </authorList>
    </citation>
    <scope>NUCLEOTIDE SEQUENCE</scope>
</reference>
<reference evidence="2" key="1">
    <citation type="submission" date="2013-07" db="EMBL/GenBank/DDBJ databases">
        <authorList>
            <person name="Geib S."/>
        </authorList>
    </citation>
    <scope>NUCLEOTIDE SEQUENCE</scope>
</reference>
<dbReference type="EMBL" id="GAMC01002764">
    <property type="protein sequence ID" value="JAC03792.1"/>
    <property type="molecule type" value="mRNA"/>
</dbReference>
<dbReference type="AlphaFoldDB" id="W8C8T4"/>
<name>W8C8T4_CERCA</name>